<keyword evidence="1" id="KW-0808">Transferase</keyword>
<comment type="caution">
    <text evidence="1">The sequence shown here is derived from an EMBL/GenBank/DDBJ whole genome shotgun (WGS) entry which is preliminary data.</text>
</comment>
<dbReference type="EMBL" id="JANAVB010030219">
    <property type="protein sequence ID" value="KAJ6813836.1"/>
    <property type="molecule type" value="Genomic_DNA"/>
</dbReference>
<evidence type="ECO:0000313" key="1">
    <source>
        <dbReference type="EMBL" id="KAJ6813836.1"/>
    </source>
</evidence>
<keyword evidence="2" id="KW-1185">Reference proteome</keyword>
<dbReference type="AlphaFoldDB" id="A0AAX6FC10"/>
<name>A0AAX6FC10_IRIPA</name>
<reference evidence="1" key="2">
    <citation type="submission" date="2023-04" db="EMBL/GenBank/DDBJ databases">
        <authorList>
            <person name="Bruccoleri R.E."/>
            <person name="Oakeley E.J."/>
            <person name="Faust A.-M."/>
            <person name="Dessus-Babus S."/>
            <person name="Altorfer M."/>
            <person name="Burckhardt D."/>
            <person name="Oertli M."/>
            <person name="Naumann U."/>
            <person name="Petersen F."/>
            <person name="Wong J."/>
        </authorList>
    </citation>
    <scope>NUCLEOTIDE SEQUENCE</scope>
    <source>
        <strain evidence="1">GSM-AAB239-AS_SAM_17_03QT</strain>
        <tissue evidence="1">Leaf</tissue>
    </source>
</reference>
<sequence>MTACRGATRGIVCERWSPEVTTGGTGGSGGFYRAHRQGQGGQRYWCATATEGHRCKDVATL</sequence>
<proteinExistence type="predicted"/>
<protein>
    <submittedName>
        <fullName evidence="1">Proline-rich receptor-like protein kinase PERK12</fullName>
    </submittedName>
</protein>
<dbReference type="Proteomes" id="UP001140949">
    <property type="component" value="Unassembled WGS sequence"/>
</dbReference>
<keyword evidence="1" id="KW-0418">Kinase</keyword>
<dbReference type="GO" id="GO:0016301">
    <property type="term" value="F:kinase activity"/>
    <property type="evidence" value="ECO:0007669"/>
    <property type="project" value="UniProtKB-KW"/>
</dbReference>
<keyword evidence="1" id="KW-0675">Receptor</keyword>
<gene>
    <name evidence="1" type="ORF">M6B38_141670</name>
</gene>
<evidence type="ECO:0000313" key="2">
    <source>
        <dbReference type="Proteomes" id="UP001140949"/>
    </source>
</evidence>
<organism evidence="1 2">
    <name type="scientific">Iris pallida</name>
    <name type="common">Sweet iris</name>
    <dbReference type="NCBI Taxonomy" id="29817"/>
    <lineage>
        <taxon>Eukaryota</taxon>
        <taxon>Viridiplantae</taxon>
        <taxon>Streptophyta</taxon>
        <taxon>Embryophyta</taxon>
        <taxon>Tracheophyta</taxon>
        <taxon>Spermatophyta</taxon>
        <taxon>Magnoliopsida</taxon>
        <taxon>Liliopsida</taxon>
        <taxon>Asparagales</taxon>
        <taxon>Iridaceae</taxon>
        <taxon>Iridoideae</taxon>
        <taxon>Irideae</taxon>
        <taxon>Iris</taxon>
    </lineage>
</organism>
<accession>A0AAX6FC10</accession>
<reference evidence="1" key="1">
    <citation type="journal article" date="2023" name="GigaByte">
        <title>Genome assembly of the bearded iris, Iris pallida Lam.</title>
        <authorList>
            <person name="Bruccoleri R.E."/>
            <person name="Oakeley E.J."/>
            <person name="Faust A.M.E."/>
            <person name="Altorfer M."/>
            <person name="Dessus-Babus S."/>
            <person name="Burckhardt D."/>
            <person name="Oertli M."/>
            <person name="Naumann U."/>
            <person name="Petersen F."/>
            <person name="Wong J."/>
        </authorList>
    </citation>
    <scope>NUCLEOTIDE SEQUENCE</scope>
    <source>
        <strain evidence="1">GSM-AAB239-AS_SAM_17_03QT</strain>
    </source>
</reference>